<dbReference type="InterPro" id="IPR050463">
    <property type="entry name" value="Gfo/Idh/MocA_oxidrdct_glycsds"/>
</dbReference>
<dbReference type="InterPro" id="IPR036291">
    <property type="entry name" value="NAD(P)-bd_dom_sf"/>
</dbReference>
<evidence type="ECO:0000259" key="1">
    <source>
        <dbReference type="Pfam" id="PF01408"/>
    </source>
</evidence>
<proteinExistence type="predicted"/>
<reference evidence="4" key="2">
    <citation type="submission" date="2011-02" db="EMBL/GenBank/DDBJ databases">
        <title>The complete genome of Pedobacter saltans DSM 12145.</title>
        <authorList>
            <consortium name="US DOE Joint Genome Institute (JGI-PGF)"/>
            <person name="Lucas S."/>
            <person name="Copeland A."/>
            <person name="Lapidus A."/>
            <person name="Bruce D."/>
            <person name="Goodwin L."/>
            <person name="Pitluck S."/>
            <person name="Kyrpides N."/>
            <person name="Mavromatis K."/>
            <person name="Pagani I."/>
            <person name="Ivanova N."/>
            <person name="Ovchinnikova G."/>
            <person name="Lu M."/>
            <person name="Detter J.C."/>
            <person name="Han C."/>
            <person name="Land M."/>
            <person name="Hauser L."/>
            <person name="Markowitz V."/>
            <person name="Cheng J.-F."/>
            <person name="Hugenholtz P."/>
            <person name="Woyke T."/>
            <person name="Wu D."/>
            <person name="Tindall B."/>
            <person name="Pomrenke H.G."/>
            <person name="Brambilla E."/>
            <person name="Klenk H.-P."/>
            <person name="Eisen J.A."/>
        </authorList>
    </citation>
    <scope>NUCLEOTIDE SEQUENCE [LARGE SCALE GENOMIC DNA]</scope>
    <source>
        <strain evidence="4">ATCC 51119 / DSM 12145 / JCM 21818 / LMG 10337 / NBRC 100064 / NCIMB 13643</strain>
    </source>
</reference>
<dbReference type="AlphaFoldDB" id="F0S8M9"/>
<dbReference type="OrthoDB" id="9771072at2"/>
<organism evidence="3 4">
    <name type="scientific">Pseudopedobacter saltans (strain ATCC 51119 / DSM 12145 / JCM 21818 / CCUG 39354 / LMG 10337 / NBRC 100064 / NCIMB 13643)</name>
    <name type="common">Pedobacter saltans</name>
    <dbReference type="NCBI Taxonomy" id="762903"/>
    <lineage>
        <taxon>Bacteria</taxon>
        <taxon>Pseudomonadati</taxon>
        <taxon>Bacteroidota</taxon>
        <taxon>Sphingobacteriia</taxon>
        <taxon>Sphingobacteriales</taxon>
        <taxon>Sphingobacteriaceae</taxon>
        <taxon>Pseudopedobacter</taxon>
    </lineage>
</organism>
<feature type="domain" description="GFO/IDH/MocA-like oxidoreductase" evidence="2">
    <location>
        <begin position="166"/>
        <end position="297"/>
    </location>
</feature>
<name>F0S8M9_PSESL</name>
<protein>
    <submittedName>
        <fullName evidence="3">Oxidoreductase domain protein</fullName>
    </submittedName>
</protein>
<dbReference type="STRING" id="762903.Pedsa_0737"/>
<evidence type="ECO:0000259" key="2">
    <source>
        <dbReference type="Pfam" id="PF22725"/>
    </source>
</evidence>
<dbReference type="RefSeq" id="WP_013631814.1">
    <property type="nucleotide sequence ID" value="NC_015177.1"/>
</dbReference>
<gene>
    <name evidence="3" type="ordered locus">Pedsa_0737</name>
</gene>
<dbReference type="Gene3D" id="3.40.50.720">
    <property type="entry name" value="NAD(P)-binding Rossmann-like Domain"/>
    <property type="match status" value="1"/>
</dbReference>
<dbReference type="Gene3D" id="3.30.360.10">
    <property type="entry name" value="Dihydrodipicolinate Reductase, domain 2"/>
    <property type="match status" value="1"/>
</dbReference>
<dbReference type="SUPFAM" id="SSF55347">
    <property type="entry name" value="Glyceraldehyde-3-phosphate dehydrogenase-like, C-terminal domain"/>
    <property type="match status" value="1"/>
</dbReference>
<accession>F0S8M9</accession>
<dbReference type="Pfam" id="PF22725">
    <property type="entry name" value="GFO_IDH_MocA_C3"/>
    <property type="match status" value="1"/>
</dbReference>
<dbReference type="eggNOG" id="COG0673">
    <property type="taxonomic scope" value="Bacteria"/>
</dbReference>
<dbReference type="InterPro" id="IPR000683">
    <property type="entry name" value="Gfo/Idh/MocA-like_OxRdtase_N"/>
</dbReference>
<dbReference type="Pfam" id="PF01408">
    <property type="entry name" value="GFO_IDH_MocA"/>
    <property type="match status" value="1"/>
</dbReference>
<evidence type="ECO:0000313" key="3">
    <source>
        <dbReference type="EMBL" id="ADY51313.1"/>
    </source>
</evidence>
<dbReference type="SUPFAM" id="SSF51735">
    <property type="entry name" value="NAD(P)-binding Rossmann-fold domains"/>
    <property type="match status" value="1"/>
</dbReference>
<dbReference type="KEGG" id="psn:Pedsa_0737"/>
<dbReference type="PANTHER" id="PTHR43818:SF12">
    <property type="entry name" value="NADH-DEPENDENT DEHYDROGENASE-RELATED"/>
    <property type="match status" value="1"/>
</dbReference>
<sequence>MRNTDITRRKFIYGGTLALSALTVAGIPGVAFGKAEKVRLGLIGCGQRGGGISSVVSKLENIDIISFCDVSKDAFLTIKKYAPKEAKFYENYHDLLNDKRIDGVIIATPLYLHYKMCVDALDAKKNVYVEKTMTYSIPEAIDLVKIVNASNLILQVGHQYRYFQMYHKIKEIIDQGWLGKITHFESQYNRNSDWRRPLKPGEDDRIVNWRMYKQYSGGVLAELCAHQIDVVNWMLNGHPNRVIGMGDINYWKDGRETCDNVRTIYEYDNGVKSSVTSVLSNQYNSYAMRIMGSKATIDIKREKAFIYPEPTTKTLGVVDGVTGATVESLKPGEGKEIIYDSIDGLNLDPTAYSIMAFADCIKNSKRPFSNVETGKDVAIAVHMGNKAVDTGLMQYWDL</sequence>
<feature type="domain" description="Gfo/Idh/MocA-like oxidoreductase N-terminal" evidence="1">
    <location>
        <begin position="39"/>
        <end position="158"/>
    </location>
</feature>
<evidence type="ECO:0000313" key="4">
    <source>
        <dbReference type="Proteomes" id="UP000000310"/>
    </source>
</evidence>
<dbReference type="GO" id="GO:0000166">
    <property type="term" value="F:nucleotide binding"/>
    <property type="evidence" value="ECO:0007669"/>
    <property type="project" value="InterPro"/>
</dbReference>
<dbReference type="PANTHER" id="PTHR43818">
    <property type="entry name" value="BCDNA.GH03377"/>
    <property type="match status" value="1"/>
</dbReference>
<dbReference type="PROSITE" id="PS51318">
    <property type="entry name" value="TAT"/>
    <property type="match status" value="1"/>
</dbReference>
<dbReference type="EMBL" id="CP002545">
    <property type="protein sequence ID" value="ADY51313.1"/>
    <property type="molecule type" value="Genomic_DNA"/>
</dbReference>
<dbReference type="HOGENOM" id="CLU_023194_24_1_10"/>
<dbReference type="InterPro" id="IPR055170">
    <property type="entry name" value="GFO_IDH_MocA-like_dom"/>
</dbReference>
<dbReference type="InterPro" id="IPR006311">
    <property type="entry name" value="TAT_signal"/>
</dbReference>
<dbReference type="Proteomes" id="UP000000310">
    <property type="component" value="Chromosome"/>
</dbReference>
<keyword evidence="4" id="KW-1185">Reference proteome</keyword>
<reference evidence="3 4" key="1">
    <citation type="journal article" date="2011" name="Stand. Genomic Sci.">
        <title>Complete genome sequence of the gliding, heparinolytic Pedobacter saltans type strain (113).</title>
        <authorList>
            <person name="Liolios K."/>
            <person name="Sikorski J."/>
            <person name="Lu M."/>
            <person name="Nolan M."/>
            <person name="Lapidus A."/>
            <person name="Lucas S."/>
            <person name="Hammon N."/>
            <person name="Deshpande S."/>
            <person name="Cheng J.F."/>
            <person name="Tapia R."/>
            <person name="Han C."/>
            <person name="Goodwin L."/>
            <person name="Pitluck S."/>
            <person name="Huntemann M."/>
            <person name="Ivanova N."/>
            <person name="Pagani I."/>
            <person name="Mavromatis K."/>
            <person name="Ovchinikova G."/>
            <person name="Pati A."/>
            <person name="Chen A."/>
            <person name="Palaniappan K."/>
            <person name="Land M."/>
            <person name="Hauser L."/>
            <person name="Brambilla E.M."/>
            <person name="Kotsyurbenko O."/>
            <person name="Rohde M."/>
            <person name="Tindall B.J."/>
            <person name="Abt B."/>
            <person name="Goker M."/>
            <person name="Detter J.C."/>
            <person name="Woyke T."/>
            <person name="Bristow J."/>
            <person name="Eisen J.A."/>
            <person name="Markowitz V."/>
            <person name="Hugenholtz P."/>
            <person name="Klenk H.P."/>
            <person name="Kyrpides N.C."/>
        </authorList>
    </citation>
    <scope>NUCLEOTIDE SEQUENCE [LARGE SCALE GENOMIC DNA]</scope>
    <source>
        <strain evidence="4">ATCC 51119 / DSM 12145 / JCM 21818 / LMG 10337 / NBRC 100064 / NCIMB 13643</strain>
    </source>
</reference>